<keyword evidence="2" id="KW-1185">Reference proteome</keyword>
<proteinExistence type="predicted"/>
<dbReference type="AlphaFoldDB" id="A0A9P6CWP2"/>
<organism evidence="1 2">
    <name type="scientific">Pholiota conissans</name>
    <dbReference type="NCBI Taxonomy" id="109636"/>
    <lineage>
        <taxon>Eukaryota</taxon>
        <taxon>Fungi</taxon>
        <taxon>Dikarya</taxon>
        <taxon>Basidiomycota</taxon>
        <taxon>Agaricomycotina</taxon>
        <taxon>Agaricomycetes</taxon>
        <taxon>Agaricomycetidae</taxon>
        <taxon>Agaricales</taxon>
        <taxon>Agaricineae</taxon>
        <taxon>Strophariaceae</taxon>
        <taxon>Pholiota</taxon>
    </lineage>
</organism>
<evidence type="ECO:0000313" key="2">
    <source>
        <dbReference type="Proteomes" id="UP000807469"/>
    </source>
</evidence>
<name>A0A9P6CWP2_9AGAR</name>
<sequence>MTRCAFSASVLQKPAVGDTDVRPCIDAYGYSTYRTFSDPCVLLVIPTHSPQSVSAFSFVHWIRAFYVERISRRRLMREVG</sequence>
<reference evidence="1" key="1">
    <citation type="submission" date="2020-11" db="EMBL/GenBank/DDBJ databases">
        <authorList>
            <consortium name="DOE Joint Genome Institute"/>
            <person name="Ahrendt S."/>
            <person name="Riley R."/>
            <person name="Andreopoulos W."/>
            <person name="Labutti K."/>
            <person name="Pangilinan J."/>
            <person name="Ruiz-Duenas F.J."/>
            <person name="Barrasa J.M."/>
            <person name="Sanchez-Garcia M."/>
            <person name="Camarero S."/>
            <person name="Miyauchi S."/>
            <person name="Serrano A."/>
            <person name="Linde D."/>
            <person name="Babiker R."/>
            <person name="Drula E."/>
            <person name="Ayuso-Fernandez I."/>
            <person name="Pacheco R."/>
            <person name="Padilla G."/>
            <person name="Ferreira P."/>
            <person name="Barriuso J."/>
            <person name="Kellner H."/>
            <person name="Castanera R."/>
            <person name="Alfaro M."/>
            <person name="Ramirez L."/>
            <person name="Pisabarro A.G."/>
            <person name="Kuo A."/>
            <person name="Tritt A."/>
            <person name="Lipzen A."/>
            <person name="He G."/>
            <person name="Yan M."/>
            <person name="Ng V."/>
            <person name="Cullen D."/>
            <person name="Martin F."/>
            <person name="Rosso M.-N."/>
            <person name="Henrissat B."/>
            <person name="Hibbett D."/>
            <person name="Martinez A.T."/>
            <person name="Grigoriev I.V."/>
        </authorList>
    </citation>
    <scope>NUCLEOTIDE SEQUENCE</scope>
    <source>
        <strain evidence="1">CIRM-BRFM 674</strain>
    </source>
</reference>
<gene>
    <name evidence="1" type="ORF">BDN70DRAFT_295741</name>
</gene>
<comment type="caution">
    <text evidence="1">The sequence shown here is derived from an EMBL/GenBank/DDBJ whole genome shotgun (WGS) entry which is preliminary data.</text>
</comment>
<dbReference type="Proteomes" id="UP000807469">
    <property type="component" value="Unassembled WGS sequence"/>
</dbReference>
<dbReference type="EMBL" id="MU155361">
    <property type="protein sequence ID" value="KAF9474803.1"/>
    <property type="molecule type" value="Genomic_DNA"/>
</dbReference>
<protein>
    <submittedName>
        <fullName evidence="1">Uncharacterized protein</fullName>
    </submittedName>
</protein>
<evidence type="ECO:0000313" key="1">
    <source>
        <dbReference type="EMBL" id="KAF9474803.1"/>
    </source>
</evidence>
<accession>A0A9P6CWP2</accession>